<evidence type="ECO:0000256" key="14">
    <source>
        <dbReference type="SAM" id="MobiDB-lite"/>
    </source>
</evidence>
<comment type="caution">
    <text evidence="16">The sequence shown here is derived from an EMBL/GenBank/DDBJ whole genome shotgun (WGS) entry which is preliminary data.</text>
</comment>
<gene>
    <name evidence="16" type="ORF">ACH4OY_18890</name>
</gene>
<dbReference type="InterPro" id="IPR003439">
    <property type="entry name" value="ABC_transporter-like_ATP-bd"/>
</dbReference>
<evidence type="ECO:0000313" key="17">
    <source>
        <dbReference type="Proteomes" id="UP001611075"/>
    </source>
</evidence>
<organism evidence="16 17">
    <name type="scientific">Micromonospora rubida</name>
    <dbReference type="NCBI Taxonomy" id="2697657"/>
    <lineage>
        <taxon>Bacteria</taxon>
        <taxon>Bacillati</taxon>
        <taxon>Actinomycetota</taxon>
        <taxon>Actinomycetes</taxon>
        <taxon>Micromonosporales</taxon>
        <taxon>Micromonosporaceae</taxon>
        <taxon>Micromonospora</taxon>
    </lineage>
</organism>
<keyword evidence="5" id="KW-0227">DNA damage</keyword>
<evidence type="ECO:0000313" key="16">
    <source>
        <dbReference type="EMBL" id="MFI0794730.1"/>
    </source>
</evidence>
<dbReference type="Pfam" id="PF00005">
    <property type="entry name" value="ABC_tran"/>
    <property type="match status" value="1"/>
</dbReference>
<evidence type="ECO:0000256" key="2">
    <source>
        <dbReference type="ARBA" id="ARBA00022490"/>
    </source>
</evidence>
<comment type="subcellular location">
    <subcellularLocation>
        <location evidence="1">Cytoplasm</location>
    </subcellularLocation>
</comment>
<keyword evidence="4" id="KW-0547">Nucleotide-binding</keyword>
<dbReference type="Gene3D" id="1.20.1580.10">
    <property type="entry name" value="ABC transporter ATPase like domain"/>
    <property type="match status" value="2"/>
</dbReference>
<name>A0ABW7SM00_9ACTN</name>
<evidence type="ECO:0000256" key="9">
    <source>
        <dbReference type="ARBA" id="ARBA00023125"/>
    </source>
</evidence>
<feature type="region of interest" description="Disordered" evidence="14">
    <location>
        <begin position="1"/>
        <end position="20"/>
    </location>
</feature>
<evidence type="ECO:0000256" key="5">
    <source>
        <dbReference type="ARBA" id="ARBA00022763"/>
    </source>
</evidence>
<keyword evidence="2" id="KW-0963">Cytoplasm</keyword>
<dbReference type="Proteomes" id="UP001611075">
    <property type="component" value="Unassembled WGS sequence"/>
</dbReference>
<dbReference type="Gene3D" id="1.10.8.280">
    <property type="entry name" value="ABC transporter ATPase domain-like"/>
    <property type="match status" value="1"/>
</dbReference>
<keyword evidence="9" id="KW-0238">DNA-binding</keyword>
<dbReference type="SUPFAM" id="SSF52540">
    <property type="entry name" value="P-loop containing nucleoside triphosphate hydrolases"/>
    <property type="match status" value="2"/>
</dbReference>
<evidence type="ECO:0000256" key="4">
    <source>
        <dbReference type="ARBA" id="ARBA00022741"/>
    </source>
</evidence>
<dbReference type="PANTHER" id="PTHR43152">
    <property type="entry name" value="UVRABC SYSTEM PROTEIN A"/>
    <property type="match status" value="1"/>
</dbReference>
<keyword evidence="7 16" id="KW-0067">ATP-binding</keyword>
<evidence type="ECO:0000256" key="11">
    <source>
        <dbReference type="ARBA" id="ARBA00038000"/>
    </source>
</evidence>
<dbReference type="PROSITE" id="PS50893">
    <property type="entry name" value="ABC_TRANSPORTER_2"/>
    <property type="match status" value="2"/>
</dbReference>
<dbReference type="PANTHER" id="PTHR43152:SF2">
    <property type="entry name" value="DRUG RESISTANCE ABC TRANSPORTER"/>
    <property type="match status" value="1"/>
</dbReference>
<evidence type="ECO:0000256" key="7">
    <source>
        <dbReference type="ARBA" id="ARBA00022840"/>
    </source>
</evidence>
<evidence type="ECO:0000256" key="1">
    <source>
        <dbReference type="ARBA" id="ARBA00004496"/>
    </source>
</evidence>
<keyword evidence="10" id="KW-0234">DNA repair</keyword>
<feature type="compositionally biased region" description="Polar residues" evidence="14">
    <location>
        <begin position="1"/>
        <end position="13"/>
    </location>
</feature>
<evidence type="ECO:0000256" key="8">
    <source>
        <dbReference type="ARBA" id="ARBA00022881"/>
    </source>
</evidence>
<evidence type="ECO:0000256" key="10">
    <source>
        <dbReference type="ARBA" id="ARBA00023204"/>
    </source>
</evidence>
<keyword evidence="6" id="KW-0228">DNA excision</keyword>
<proteinExistence type="inferred from homology"/>
<protein>
    <recommendedName>
        <fullName evidence="12">UvrABC system protein A</fullName>
    </recommendedName>
    <alternativeName>
        <fullName evidence="13">Excinuclease ABC subunit A</fullName>
    </alternativeName>
</protein>
<evidence type="ECO:0000256" key="6">
    <source>
        <dbReference type="ARBA" id="ARBA00022769"/>
    </source>
</evidence>
<dbReference type="InterPro" id="IPR027417">
    <property type="entry name" value="P-loop_NTPase"/>
</dbReference>
<evidence type="ECO:0000256" key="13">
    <source>
        <dbReference type="ARBA" id="ARBA00042156"/>
    </source>
</evidence>
<sequence>MSMATRTDTQSPTPHAADSHDLIRVQGARVNNLKDISVEIPKRRLTVFTGVSGSGKSSLVFGTIAAESQRMINETYSAFVQGFMPTLARPEVDVLDGLTTAIIVDQQRMGGDPRSTVGTATDANAMLRIVFSRLGQPHVGSPNAFSFNVPSVRASGAITIERGAGKTVKQTFTRTGGMCPRCEGRGTVSDIDLTQLFDDSKSIAEGAITIPGWKTDSWWTVRIYAESGFLDPNKPIRKYTKKELHDFLHHEPTKVKVEGVNLTYEGLIPKIEKSFLSKDREALQPHIRAFVDRAVTFTTCPQCDGTRLSEAARSARIGGINIADASAMQINDLAAWVHGLDEPSVAPLLATLRRTLDSFVEIGLGYLSLDRPSGTLSGGEAQRTKMIRHLGSSLTDVTYVFDEPTIGLHPHDIQRMNNLLLRLRDKGNTVLVVEHKPETIAIADHVVDLGPGAGTAGGTVCFEGTLEGLRASDTLTGRHLDDRAALKKTVRTPTGTLAIRAATAHNLRDVDVDIPLGVLVVVTGVAGSGKTSLVHGSIPAGEGVVSIDQGAIRGSRRSNPATYTGMLDPIRKAFAKANGVKPALFSANSEGACPNCNGAGVIYTDLAMMAGVATTCEECEGKRYQTAVLDHHLGGRDISEVLAMSVTEAEEFFSAGEARTPAAHAILDRLADVGLGYLSLGQPLTTLSGGERQRLKLATHMAEKGGVYVLDEPTTGLHLADVEQLLGLLDRLVDSGKSVIVVEHHQAVMAHADWIIDLGPGAGHDGGRIVFEGTPADLVAARSTLTGEHLAAYVGA</sequence>
<dbReference type="EMBL" id="JBIRPU010000013">
    <property type="protein sequence ID" value="MFI0794730.1"/>
    <property type="molecule type" value="Genomic_DNA"/>
</dbReference>
<evidence type="ECO:0000256" key="12">
    <source>
        <dbReference type="ARBA" id="ARBA00039316"/>
    </source>
</evidence>
<keyword evidence="3" id="KW-0677">Repeat</keyword>
<keyword evidence="8" id="KW-0267">Excision nuclease</keyword>
<dbReference type="RefSeq" id="WP_396681312.1">
    <property type="nucleotide sequence ID" value="NZ_JBIRPU010000013.1"/>
</dbReference>
<comment type="similarity">
    <text evidence="11">Belongs to the ABC transporter superfamily. UvrA family.</text>
</comment>
<feature type="domain" description="ABC transporter" evidence="15">
    <location>
        <begin position="490"/>
        <end position="785"/>
    </location>
</feature>
<evidence type="ECO:0000259" key="15">
    <source>
        <dbReference type="PROSITE" id="PS50893"/>
    </source>
</evidence>
<evidence type="ECO:0000256" key="3">
    <source>
        <dbReference type="ARBA" id="ARBA00022737"/>
    </source>
</evidence>
<dbReference type="GO" id="GO:0005524">
    <property type="term" value="F:ATP binding"/>
    <property type="evidence" value="ECO:0007669"/>
    <property type="project" value="UniProtKB-KW"/>
</dbReference>
<keyword evidence="17" id="KW-1185">Reference proteome</keyword>
<accession>A0ABW7SM00</accession>
<reference evidence="16 17" key="1">
    <citation type="submission" date="2024-10" db="EMBL/GenBank/DDBJ databases">
        <title>The Natural Products Discovery Center: Release of the First 8490 Sequenced Strains for Exploring Actinobacteria Biosynthetic Diversity.</title>
        <authorList>
            <person name="Kalkreuter E."/>
            <person name="Kautsar S.A."/>
            <person name="Yang D."/>
            <person name="Bader C.D."/>
            <person name="Teijaro C.N."/>
            <person name="Fluegel L."/>
            <person name="Davis C.M."/>
            <person name="Simpson J.R."/>
            <person name="Lauterbach L."/>
            <person name="Steele A.D."/>
            <person name="Gui C."/>
            <person name="Meng S."/>
            <person name="Li G."/>
            <person name="Viehrig K."/>
            <person name="Ye F."/>
            <person name="Su P."/>
            <person name="Kiefer A.F."/>
            <person name="Nichols A."/>
            <person name="Cepeda A.J."/>
            <person name="Yan W."/>
            <person name="Fan B."/>
            <person name="Jiang Y."/>
            <person name="Adhikari A."/>
            <person name="Zheng C.-J."/>
            <person name="Schuster L."/>
            <person name="Cowan T.M."/>
            <person name="Smanski M.J."/>
            <person name="Chevrette M.G."/>
            <person name="De Carvalho L.P.S."/>
            <person name="Shen B."/>
        </authorList>
    </citation>
    <scope>NUCLEOTIDE SEQUENCE [LARGE SCALE GENOMIC DNA]</scope>
    <source>
        <strain evidence="16 17">NPDC021253</strain>
    </source>
</reference>
<feature type="domain" description="ABC transporter" evidence="15">
    <location>
        <begin position="17"/>
        <end position="476"/>
    </location>
</feature>
<dbReference type="Gene3D" id="3.40.50.300">
    <property type="entry name" value="P-loop containing nucleotide triphosphate hydrolases"/>
    <property type="match status" value="3"/>
</dbReference>